<dbReference type="AlphaFoldDB" id="A0AAW1WDV1"/>
<dbReference type="EMBL" id="JBEDUW010000006">
    <property type="protein sequence ID" value="KAK9921452.1"/>
    <property type="molecule type" value="Genomic_DNA"/>
</dbReference>
<evidence type="ECO:0000313" key="3">
    <source>
        <dbReference type="Proteomes" id="UP001457282"/>
    </source>
</evidence>
<sequence>MPMSIHRNQRRRLAIPKPSPQSPVADPRTHLAQPHRAHASTAPLLMSRLQPSLPVLAPLITSLHRQSSAIDPDRVGVSSSRRRSCIQPVTAGDPICPS</sequence>
<evidence type="ECO:0000256" key="1">
    <source>
        <dbReference type="SAM" id="MobiDB-lite"/>
    </source>
</evidence>
<name>A0AAW1WDV1_RUBAR</name>
<accession>A0AAW1WDV1</accession>
<dbReference type="Proteomes" id="UP001457282">
    <property type="component" value="Unassembled WGS sequence"/>
</dbReference>
<reference evidence="2 3" key="1">
    <citation type="journal article" date="2023" name="G3 (Bethesda)">
        <title>A chromosome-length genome assembly and annotation of blackberry (Rubus argutus, cv. 'Hillquist').</title>
        <authorList>
            <person name="Bruna T."/>
            <person name="Aryal R."/>
            <person name="Dudchenko O."/>
            <person name="Sargent D.J."/>
            <person name="Mead D."/>
            <person name="Buti M."/>
            <person name="Cavallini A."/>
            <person name="Hytonen T."/>
            <person name="Andres J."/>
            <person name="Pham M."/>
            <person name="Weisz D."/>
            <person name="Mascagni F."/>
            <person name="Usai G."/>
            <person name="Natali L."/>
            <person name="Bassil N."/>
            <person name="Fernandez G.E."/>
            <person name="Lomsadze A."/>
            <person name="Armour M."/>
            <person name="Olukolu B."/>
            <person name="Poorten T."/>
            <person name="Britton C."/>
            <person name="Davik J."/>
            <person name="Ashrafi H."/>
            <person name="Aiden E.L."/>
            <person name="Borodovsky M."/>
            <person name="Worthington M."/>
        </authorList>
    </citation>
    <scope>NUCLEOTIDE SEQUENCE [LARGE SCALE GENOMIC DNA]</scope>
    <source>
        <strain evidence="2">PI 553951</strain>
    </source>
</reference>
<evidence type="ECO:0000313" key="2">
    <source>
        <dbReference type="EMBL" id="KAK9921452.1"/>
    </source>
</evidence>
<gene>
    <name evidence="2" type="ORF">M0R45_029961</name>
</gene>
<comment type="caution">
    <text evidence="2">The sequence shown here is derived from an EMBL/GenBank/DDBJ whole genome shotgun (WGS) entry which is preliminary data.</text>
</comment>
<organism evidence="2 3">
    <name type="scientific">Rubus argutus</name>
    <name type="common">Southern blackberry</name>
    <dbReference type="NCBI Taxonomy" id="59490"/>
    <lineage>
        <taxon>Eukaryota</taxon>
        <taxon>Viridiplantae</taxon>
        <taxon>Streptophyta</taxon>
        <taxon>Embryophyta</taxon>
        <taxon>Tracheophyta</taxon>
        <taxon>Spermatophyta</taxon>
        <taxon>Magnoliopsida</taxon>
        <taxon>eudicotyledons</taxon>
        <taxon>Gunneridae</taxon>
        <taxon>Pentapetalae</taxon>
        <taxon>rosids</taxon>
        <taxon>fabids</taxon>
        <taxon>Rosales</taxon>
        <taxon>Rosaceae</taxon>
        <taxon>Rosoideae</taxon>
        <taxon>Rosoideae incertae sedis</taxon>
        <taxon>Rubus</taxon>
    </lineage>
</organism>
<proteinExistence type="predicted"/>
<feature type="region of interest" description="Disordered" evidence="1">
    <location>
        <begin position="1"/>
        <end position="38"/>
    </location>
</feature>
<keyword evidence="3" id="KW-1185">Reference proteome</keyword>
<protein>
    <submittedName>
        <fullName evidence="2">Uncharacterized protein</fullName>
    </submittedName>
</protein>